<reference evidence="3 4" key="1">
    <citation type="submission" date="2023-04" db="EMBL/GenBank/DDBJ databases">
        <title>Forest soil microbial communities from Buena Vista Peninsula, Colon Province, Panama.</title>
        <authorList>
            <person name="Bouskill N."/>
        </authorList>
    </citation>
    <scope>NUCLEOTIDE SEQUENCE [LARGE SCALE GENOMIC DNA]</scope>
    <source>
        <strain evidence="3 4">AC80</strain>
    </source>
</reference>
<dbReference type="InterPro" id="IPR006311">
    <property type="entry name" value="TAT_signal"/>
</dbReference>
<dbReference type="PANTHER" id="PTHR11079:SF202">
    <property type="entry name" value="TRNA-SPECIFIC ADENOSINE DEAMINASE"/>
    <property type="match status" value="1"/>
</dbReference>
<evidence type="ECO:0000313" key="3">
    <source>
        <dbReference type="EMBL" id="MDH6194901.1"/>
    </source>
</evidence>
<evidence type="ECO:0000259" key="2">
    <source>
        <dbReference type="PROSITE" id="PS51747"/>
    </source>
</evidence>
<gene>
    <name evidence="3" type="ORF">M2272_001530</name>
</gene>
<dbReference type="EMBL" id="JARXVE010000002">
    <property type="protein sequence ID" value="MDH6194901.1"/>
    <property type="molecule type" value="Genomic_DNA"/>
</dbReference>
<keyword evidence="4" id="KW-1185">Reference proteome</keyword>
<dbReference type="CDD" id="cd01285">
    <property type="entry name" value="nucleoside_deaminase"/>
    <property type="match status" value="1"/>
</dbReference>
<dbReference type="Proteomes" id="UP001160130">
    <property type="component" value="Unassembled WGS sequence"/>
</dbReference>
<feature type="chain" id="PRO_5047177292" evidence="1">
    <location>
        <begin position="31"/>
        <end position="193"/>
    </location>
</feature>
<proteinExistence type="predicted"/>
<dbReference type="PROSITE" id="PS51318">
    <property type="entry name" value="TAT"/>
    <property type="match status" value="1"/>
</dbReference>
<evidence type="ECO:0000313" key="4">
    <source>
        <dbReference type="Proteomes" id="UP001160130"/>
    </source>
</evidence>
<feature type="domain" description="CMP/dCMP-type deaminase" evidence="2">
    <location>
        <begin position="38"/>
        <end position="161"/>
    </location>
</feature>
<accession>A0ABT6KW36</accession>
<dbReference type="Pfam" id="PF00383">
    <property type="entry name" value="dCMP_cyt_deam_1"/>
    <property type="match status" value="1"/>
</dbReference>
<dbReference type="SUPFAM" id="SSF53927">
    <property type="entry name" value="Cytidine deaminase-like"/>
    <property type="match status" value="1"/>
</dbReference>
<sequence length="193" mass="20079">MQNLHRRTVLLGAGALVGLAGATSVSAVQAGAEPAPSDADLALLRRTFVLANEAKQSGSAPYGALVADADGNVVVERGNTSALGDGDPTQHAELVASADAWRVLGTDGMNHATLYASTEPCVMCAGAAYWTGIGRVVYGLPVRRLFEFTGDDPKQASFALPCRDILLHGQRAINVVGPLLEDEAAQPHEGFWG</sequence>
<dbReference type="RefSeq" id="WP_280831546.1">
    <property type="nucleotide sequence ID" value="NZ_JARXVE010000002.1"/>
</dbReference>
<comment type="caution">
    <text evidence="3">The sequence shown here is derived from an EMBL/GenBank/DDBJ whole genome shotgun (WGS) entry which is preliminary data.</text>
</comment>
<dbReference type="PANTHER" id="PTHR11079">
    <property type="entry name" value="CYTOSINE DEAMINASE FAMILY MEMBER"/>
    <property type="match status" value="1"/>
</dbReference>
<name>A0ABT6KW36_9MYCO</name>
<evidence type="ECO:0000256" key="1">
    <source>
        <dbReference type="SAM" id="SignalP"/>
    </source>
</evidence>
<organism evidence="3 4">
    <name type="scientific">Mycolicibacterium frederiksbergense</name>
    <dbReference type="NCBI Taxonomy" id="117567"/>
    <lineage>
        <taxon>Bacteria</taxon>
        <taxon>Bacillati</taxon>
        <taxon>Actinomycetota</taxon>
        <taxon>Actinomycetes</taxon>
        <taxon>Mycobacteriales</taxon>
        <taxon>Mycobacteriaceae</taxon>
        <taxon>Mycolicibacterium</taxon>
    </lineage>
</organism>
<dbReference type="InterPro" id="IPR016193">
    <property type="entry name" value="Cytidine_deaminase-like"/>
</dbReference>
<keyword evidence="1" id="KW-0732">Signal</keyword>
<dbReference type="PROSITE" id="PS51747">
    <property type="entry name" value="CYT_DCMP_DEAMINASES_2"/>
    <property type="match status" value="1"/>
</dbReference>
<protein>
    <submittedName>
        <fullName evidence="3">tRNA(Arg) A34 adenosine deaminase TadA</fullName>
    </submittedName>
</protein>
<dbReference type="Gene3D" id="3.40.140.10">
    <property type="entry name" value="Cytidine Deaminase, domain 2"/>
    <property type="match status" value="1"/>
</dbReference>
<dbReference type="InterPro" id="IPR002125">
    <property type="entry name" value="CMP_dCMP_dom"/>
</dbReference>
<feature type="signal peptide" evidence="1">
    <location>
        <begin position="1"/>
        <end position="30"/>
    </location>
</feature>